<dbReference type="EMBL" id="MK770119">
    <property type="protein sequence ID" value="QCW23929.1"/>
    <property type="molecule type" value="Genomic_DNA"/>
</dbReference>
<keyword evidence="1" id="KW-1133">Transmembrane helix</keyword>
<evidence type="ECO:0000313" key="3">
    <source>
        <dbReference type="Proteomes" id="UP000308921"/>
    </source>
</evidence>
<organism evidence="2 3">
    <name type="scientific">Pantoea phage vB_PagS_AAS21</name>
    <dbReference type="NCBI Taxonomy" id="2575261"/>
    <lineage>
        <taxon>Viruses</taxon>
        <taxon>Duplodnaviria</taxon>
        <taxon>Heunggongvirae</taxon>
        <taxon>Uroviricota</taxon>
        <taxon>Caudoviricetes</taxon>
        <taxon>Demerecviridae</taxon>
        <taxon>Keyvirus</taxon>
        <taxon>Keyvirus AAS21</taxon>
    </lineage>
</organism>
<dbReference type="Proteomes" id="UP000308921">
    <property type="component" value="Segment"/>
</dbReference>
<evidence type="ECO:0000256" key="1">
    <source>
        <dbReference type="SAM" id="Phobius"/>
    </source>
</evidence>
<feature type="transmembrane region" description="Helical" evidence="1">
    <location>
        <begin position="6"/>
        <end position="27"/>
    </location>
</feature>
<protein>
    <submittedName>
        <fullName evidence="2">Uncharacterized protein</fullName>
    </submittedName>
</protein>
<evidence type="ECO:0000313" key="2">
    <source>
        <dbReference type="EMBL" id="QCW23929.1"/>
    </source>
</evidence>
<gene>
    <name evidence="2" type="ORF">AAS21_gp191</name>
</gene>
<keyword evidence="3" id="KW-1185">Reference proteome</keyword>
<name>A0A4Y5P1U8_9CAUD</name>
<accession>A0A4Y5P1U8</accession>
<proteinExistence type="predicted"/>
<reference evidence="2 3" key="1">
    <citation type="submission" date="2019-04" db="EMBL/GenBank/DDBJ databases">
        <title>Complete genome sequence of Pantoea bacteriophage vB_PagS_AAS21.</title>
        <authorList>
            <person name="Truncaite L."/>
            <person name="Simoliuniene M."/>
            <person name="Zajanckauskaite A."/>
            <person name="Meskys R."/>
            <person name="Simoliunas E."/>
        </authorList>
    </citation>
    <scope>NUCLEOTIDE SEQUENCE [LARGE SCALE GENOMIC DNA]</scope>
</reference>
<keyword evidence="1" id="KW-0472">Membrane</keyword>
<keyword evidence="1" id="KW-0812">Transmembrane</keyword>
<sequence length="28" mass="3027">MFYNLMYVLVGVAASIQLTALLLQAGII</sequence>